<gene>
    <name evidence="2" type="ORF">NPIL_590311</name>
</gene>
<accession>A0A8X6TN69</accession>
<proteinExistence type="predicted"/>
<keyword evidence="1" id="KW-0472">Membrane</keyword>
<name>A0A8X6TN69_NEPPI</name>
<evidence type="ECO:0000256" key="1">
    <source>
        <dbReference type="SAM" id="Phobius"/>
    </source>
</evidence>
<protein>
    <submittedName>
        <fullName evidence="2">Uncharacterized protein</fullName>
    </submittedName>
</protein>
<comment type="caution">
    <text evidence="2">The sequence shown here is derived from an EMBL/GenBank/DDBJ whole genome shotgun (WGS) entry which is preliminary data.</text>
</comment>
<dbReference type="Proteomes" id="UP000887013">
    <property type="component" value="Unassembled WGS sequence"/>
</dbReference>
<keyword evidence="1" id="KW-0812">Transmembrane</keyword>
<organism evidence="2 3">
    <name type="scientific">Nephila pilipes</name>
    <name type="common">Giant wood spider</name>
    <name type="synonym">Nephila maculata</name>
    <dbReference type="NCBI Taxonomy" id="299642"/>
    <lineage>
        <taxon>Eukaryota</taxon>
        <taxon>Metazoa</taxon>
        <taxon>Ecdysozoa</taxon>
        <taxon>Arthropoda</taxon>
        <taxon>Chelicerata</taxon>
        <taxon>Arachnida</taxon>
        <taxon>Araneae</taxon>
        <taxon>Araneomorphae</taxon>
        <taxon>Entelegynae</taxon>
        <taxon>Araneoidea</taxon>
        <taxon>Nephilidae</taxon>
        <taxon>Nephila</taxon>
    </lineage>
</organism>
<reference evidence="2" key="1">
    <citation type="submission" date="2020-08" db="EMBL/GenBank/DDBJ databases">
        <title>Multicomponent nature underlies the extraordinary mechanical properties of spider dragline silk.</title>
        <authorList>
            <person name="Kono N."/>
            <person name="Nakamura H."/>
            <person name="Mori M."/>
            <person name="Yoshida Y."/>
            <person name="Ohtoshi R."/>
            <person name="Malay A.D."/>
            <person name="Moran D.A.P."/>
            <person name="Tomita M."/>
            <person name="Numata K."/>
            <person name="Arakawa K."/>
        </authorList>
    </citation>
    <scope>NUCLEOTIDE SEQUENCE</scope>
</reference>
<evidence type="ECO:0000313" key="3">
    <source>
        <dbReference type="Proteomes" id="UP000887013"/>
    </source>
</evidence>
<evidence type="ECO:0000313" key="2">
    <source>
        <dbReference type="EMBL" id="GFT28661.1"/>
    </source>
</evidence>
<feature type="transmembrane region" description="Helical" evidence="1">
    <location>
        <begin position="27"/>
        <end position="50"/>
    </location>
</feature>
<keyword evidence="3" id="KW-1185">Reference proteome</keyword>
<sequence>MLMNGGVNHSFSQLKFVSDVTGPNSSIASIIVSMAVIESSVIMMFAFLVLADPISFATLHENFYTTCLQPFDLNSALHRLPPFADRCPHCTYLPQSKTVLPRVAPIWSHPCIA</sequence>
<dbReference type="EMBL" id="BMAW01012446">
    <property type="protein sequence ID" value="GFT28661.1"/>
    <property type="molecule type" value="Genomic_DNA"/>
</dbReference>
<keyword evidence="1" id="KW-1133">Transmembrane helix</keyword>
<dbReference type="AlphaFoldDB" id="A0A8X6TN69"/>